<name>A0ABX8RZ33_NOCIO</name>
<protein>
    <submittedName>
        <fullName evidence="3">Uncharacterized protein</fullName>
    </submittedName>
</protein>
<dbReference type="Proteomes" id="UP000694257">
    <property type="component" value="Chromosome"/>
</dbReference>
<accession>A0ABX8RZ33</accession>
<proteinExistence type="predicted"/>
<evidence type="ECO:0000313" key="3">
    <source>
        <dbReference type="EMBL" id="QXN94934.1"/>
    </source>
</evidence>
<evidence type="ECO:0000256" key="1">
    <source>
        <dbReference type="SAM" id="MobiDB-lite"/>
    </source>
</evidence>
<feature type="chain" id="PRO_5045226855" evidence="2">
    <location>
        <begin position="41"/>
        <end position="195"/>
    </location>
</feature>
<reference evidence="3 4" key="1">
    <citation type="submission" date="2021-07" db="EMBL/GenBank/DDBJ databases">
        <title>Whole Genome Sequence of Nocardia Iowensis.</title>
        <authorList>
            <person name="Lamm A."/>
            <person name="Collins-Fairclough A.M."/>
            <person name="Bunk B."/>
            <person name="Sproer C."/>
        </authorList>
    </citation>
    <scope>NUCLEOTIDE SEQUENCE [LARGE SCALE GENOMIC DNA]</scope>
    <source>
        <strain evidence="3 4">NRRL 5646</strain>
    </source>
</reference>
<evidence type="ECO:0000256" key="2">
    <source>
        <dbReference type="SAM" id="SignalP"/>
    </source>
</evidence>
<evidence type="ECO:0000313" key="4">
    <source>
        <dbReference type="Proteomes" id="UP000694257"/>
    </source>
</evidence>
<sequence length="195" mass="21369">MTIRKYRRPGAPRIAAAISAGTVAVALLCGVGSAAGTATAQPLAHIGKTEILAQAPSGDEEEDEEAAEKEPTPDLEKKELLKFFCEKKPRSAQFYADWDAAQRKSAIQWEPGKDPLKEARMAVAPDSEGKLNDDTRDAVCDNSKEYSEALKKAMGEAADKIKPQYEGEAGLKKLEEEKTKMFKDAVEKEKKKEKK</sequence>
<keyword evidence="4" id="KW-1185">Reference proteome</keyword>
<feature type="compositionally biased region" description="Acidic residues" evidence="1">
    <location>
        <begin position="58"/>
        <end position="67"/>
    </location>
</feature>
<organism evidence="3 4">
    <name type="scientific">Nocardia iowensis</name>
    <dbReference type="NCBI Taxonomy" id="204891"/>
    <lineage>
        <taxon>Bacteria</taxon>
        <taxon>Bacillati</taxon>
        <taxon>Actinomycetota</taxon>
        <taxon>Actinomycetes</taxon>
        <taxon>Mycobacteriales</taxon>
        <taxon>Nocardiaceae</taxon>
        <taxon>Nocardia</taxon>
    </lineage>
</organism>
<dbReference type="RefSeq" id="WP_218477655.1">
    <property type="nucleotide sequence ID" value="NZ_BAABJN010000007.1"/>
</dbReference>
<gene>
    <name evidence="3" type="ORF">KV110_18930</name>
</gene>
<feature type="signal peptide" evidence="2">
    <location>
        <begin position="1"/>
        <end position="40"/>
    </location>
</feature>
<feature type="region of interest" description="Disordered" evidence="1">
    <location>
        <begin position="53"/>
        <end position="75"/>
    </location>
</feature>
<keyword evidence="2" id="KW-0732">Signal</keyword>
<dbReference type="EMBL" id="CP078145">
    <property type="protein sequence ID" value="QXN94934.1"/>
    <property type="molecule type" value="Genomic_DNA"/>
</dbReference>